<dbReference type="InterPro" id="IPR038109">
    <property type="entry name" value="DNA_bind_recomb_sf"/>
</dbReference>
<evidence type="ECO:0000259" key="1">
    <source>
        <dbReference type="PROSITE" id="PS51736"/>
    </source>
</evidence>
<dbReference type="InterPro" id="IPR011109">
    <property type="entry name" value="DNA_bind_recombinase_dom"/>
</dbReference>
<dbReference type="Gene3D" id="3.90.1750.20">
    <property type="entry name" value="Putative Large Serine Recombinase, Chain B, Domain 2"/>
    <property type="match status" value="1"/>
</dbReference>
<organism evidence="3 4">
    <name type="scientific">Anabaena azotica FACHB-119</name>
    <dbReference type="NCBI Taxonomy" id="947527"/>
    <lineage>
        <taxon>Bacteria</taxon>
        <taxon>Bacillati</taxon>
        <taxon>Cyanobacteriota</taxon>
        <taxon>Cyanophyceae</taxon>
        <taxon>Nostocales</taxon>
        <taxon>Nostocaceae</taxon>
        <taxon>Anabaena</taxon>
        <taxon>Anabaena azotica</taxon>
    </lineage>
</organism>
<dbReference type="InterPro" id="IPR036162">
    <property type="entry name" value="Resolvase-like_N_sf"/>
</dbReference>
<dbReference type="PANTHER" id="PTHR30461">
    <property type="entry name" value="DNA-INVERTASE FROM LAMBDOID PROPHAGE"/>
    <property type="match status" value="1"/>
</dbReference>
<dbReference type="Proteomes" id="UP000661112">
    <property type="component" value="Unassembled WGS sequence"/>
</dbReference>
<dbReference type="RefSeq" id="WP_190478686.1">
    <property type="nucleotide sequence ID" value="NZ_JACJSG010000057.1"/>
</dbReference>
<dbReference type="Pfam" id="PF13408">
    <property type="entry name" value="Zn_ribbon_recom"/>
    <property type="match status" value="1"/>
</dbReference>
<dbReference type="InterPro" id="IPR025827">
    <property type="entry name" value="Zn_ribbon_recom_dom"/>
</dbReference>
<accession>A0ABR8DDE8</accession>
<protein>
    <submittedName>
        <fullName evidence="3">Recombinase family protein</fullName>
    </submittedName>
</protein>
<sequence length="681" mass="77325">MSTSELVTLQHLNRKAIIYIRQSTPHQLISNQESLRLQYALRQRAIELGWSDNNIEVIDSDLGITAASAEQRPGFKELLAQVTLGLVGIILSYDVTRLSRNCSDWYPLLDLCGYRSCLIADRDGVYDPSSANGRLLLGLKGQISEVELHTIRSRLNAGILSKAQRGELALTLPVGLVRNELGVVSKHPNREVIDRINLVFEIFGQRKSASKVLETFNGEGLLLPRRNRFGDIVWRKPSMACIISILKNPAYAGAFVYGRTRTLKRGLVSNQPQQKQLPMAEWKIRVNDIYPAYISWQTYEHNQAQLMDNYAEYDRNKTRGIPRPGAALLHGIVYCGECGHKMVVQYKGATRYICNYLRQQYRVSVCQYIPADVIDEYVVHAFFEALSSVELDAYHKAIKTQQQSQETVERAHSQQIQRLQYQVALAERQFNQVDPDNRLVAAELELRWENALRELKLAQDYYAKHQQPQTVDQIPKELKTAFIAIGQKLPELWHSGSLTQVQKKSLLRCLIDKVVIHRVVRDTVRTRIIWKGGDSTTVSLTIPVGSFAEMTGATELENRIIAMSQQGIDDQTIALTLTQLGYRSPLCKTLLPSTVKTLRLKHHIFHNRSQSHPRRISGYLTIPQVATALSVPPYWIYDRIHKGAIAISKDEATGLYLFPDVPGTLEQFQKLKAGLVYNLRF</sequence>
<dbReference type="PROSITE" id="PS51736">
    <property type="entry name" value="RECOMBINASES_3"/>
    <property type="match status" value="1"/>
</dbReference>
<dbReference type="PROSITE" id="PS51737">
    <property type="entry name" value="RECOMBINASE_DNA_BIND"/>
    <property type="match status" value="1"/>
</dbReference>
<evidence type="ECO:0000313" key="4">
    <source>
        <dbReference type="Proteomes" id="UP000661112"/>
    </source>
</evidence>
<keyword evidence="4" id="KW-1185">Reference proteome</keyword>
<dbReference type="CDD" id="cd00338">
    <property type="entry name" value="Ser_Recombinase"/>
    <property type="match status" value="1"/>
</dbReference>
<name>A0ABR8DDE8_9NOST</name>
<dbReference type="PANTHER" id="PTHR30461:SF23">
    <property type="entry name" value="DNA RECOMBINASE-RELATED"/>
    <property type="match status" value="1"/>
</dbReference>
<feature type="domain" description="Recombinase" evidence="2">
    <location>
        <begin position="173"/>
        <end position="312"/>
    </location>
</feature>
<dbReference type="InterPro" id="IPR006119">
    <property type="entry name" value="Resolv_N"/>
</dbReference>
<evidence type="ECO:0000259" key="2">
    <source>
        <dbReference type="PROSITE" id="PS51737"/>
    </source>
</evidence>
<reference evidence="3 4" key="1">
    <citation type="journal article" date="2020" name="ISME J.">
        <title>Comparative genomics reveals insights into cyanobacterial evolution and habitat adaptation.</title>
        <authorList>
            <person name="Chen M.Y."/>
            <person name="Teng W.K."/>
            <person name="Zhao L."/>
            <person name="Hu C.X."/>
            <person name="Zhou Y.K."/>
            <person name="Han B.P."/>
            <person name="Song L.R."/>
            <person name="Shu W.S."/>
        </authorList>
    </citation>
    <scope>NUCLEOTIDE SEQUENCE [LARGE SCALE GENOMIC DNA]</scope>
    <source>
        <strain evidence="3 4">FACHB-119</strain>
    </source>
</reference>
<comment type="caution">
    <text evidence="3">The sequence shown here is derived from an EMBL/GenBank/DDBJ whole genome shotgun (WGS) entry which is preliminary data.</text>
</comment>
<feature type="domain" description="Resolvase/invertase-type recombinase catalytic" evidence="1">
    <location>
        <begin position="15"/>
        <end position="166"/>
    </location>
</feature>
<evidence type="ECO:0000313" key="3">
    <source>
        <dbReference type="EMBL" id="MBD2504664.1"/>
    </source>
</evidence>
<dbReference type="InterPro" id="IPR050639">
    <property type="entry name" value="SSR_resolvase"/>
</dbReference>
<dbReference type="SUPFAM" id="SSF53041">
    <property type="entry name" value="Resolvase-like"/>
    <property type="match status" value="1"/>
</dbReference>
<dbReference type="Pfam" id="PF00239">
    <property type="entry name" value="Resolvase"/>
    <property type="match status" value="1"/>
</dbReference>
<proteinExistence type="predicted"/>
<dbReference type="Gene3D" id="3.40.50.1390">
    <property type="entry name" value="Resolvase, N-terminal catalytic domain"/>
    <property type="match status" value="1"/>
</dbReference>
<dbReference type="Pfam" id="PF07508">
    <property type="entry name" value="Recombinase"/>
    <property type="match status" value="1"/>
</dbReference>
<dbReference type="EMBL" id="JACJSG010000057">
    <property type="protein sequence ID" value="MBD2504664.1"/>
    <property type="molecule type" value="Genomic_DNA"/>
</dbReference>
<dbReference type="SMART" id="SM00857">
    <property type="entry name" value="Resolvase"/>
    <property type="match status" value="1"/>
</dbReference>
<gene>
    <name evidence="3" type="ORF">H6G83_29345</name>
</gene>